<feature type="domain" description="PBS-linker" evidence="10">
    <location>
        <begin position="28"/>
        <end position="211"/>
    </location>
</feature>
<evidence type="ECO:0000259" key="10">
    <source>
        <dbReference type="PROSITE" id="PS51445"/>
    </source>
</evidence>
<comment type="similarity">
    <text evidence="9">Belongs to the phycobilisome linker protein family.</text>
</comment>
<accession>A0A1X6NJ88</accession>
<gene>
    <name evidence="11" type="ORF">BU14_2404s0001</name>
</gene>
<evidence type="ECO:0000256" key="7">
    <source>
        <dbReference type="ARBA" id="ARBA00023078"/>
    </source>
</evidence>
<evidence type="ECO:0000256" key="5">
    <source>
        <dbReference type="ARBA" id="ARBA00022640"/>
    </source>
</evidence>
<keyword evidence="6 9" id="KW-0605">Phycobilisome</keyword>
<protein>
    <recommendedName>
        <fullName evidence="10">PBS-linker domain-containing protein</fullName>
    </recommendedName>
</protein>
<dbReference type="GO" id="GO:0009535">
    <property type="term" value="C:chloroplast thylakoid membrane"/>
    <property type="evidence" value="ECO:0007669"/>
    <property type="project" value="UniProtKB-SubCell"/>
</dbReference>
<keyword evidence="8" id="KW-0472">Membrane</keyword>
<dbReference type="Gene3D" id="1.10.3130.20">
    <property type="entry name" value="Phycobilisome linker domain"/>
    <property type="match status" value="1"/>
</dbReference>
<dbReference type="PANTHER" id="PTHR34011:SF6">
    <property type="entry name" value="PHYCOBILIPROTEIN APCE"/>
    <property type="match status" value="1"/>
</dbReference>
<keyword evidence="3" id="KW-0602">Photosynthesis</keyword>
<evidence type="ECO:0000256" key="9">
    <source>
        <dbReference type="PROSITE-ProRule" id="PRU00775"/>
    </source>
</evidence>
<dbReference type="InterPro" id="IPR001297">
    <property type="entry name" value="PBS_linker_dom"/>
</dbReference>
<dbReference type="PANTHER" id="PTHR34011">
    <property type="entry name" value="PHYCOBILISOME 32.1 KDA LINKER POLYPEPTIDE, PHYCOCYANIN-ASSOCIATED, ROD 2-RELATED"/>
    <property type="match status" value="1"/>
</dbReference>
<dbReference type="PROSITE" id="PS51445">
    <property type="entry name" value="PBS_LINKER"/>
    <property type="match status" value="1"/>
</dbReference>
<evidence type="ECO:0000256" key="1">
    <source>
        <dbReference type="ARBA" id="ARBA00004185"/>
    </source>
</evidence>
<evidence type="ECO:0000313" key="12">
    <source>
        <dbReference type="Proteomes" id="UP000218209"/>
    </source>
</evidence>
<evidence type="ECO:0000313" key="11">
    <source>
        <dbReference type="EMBL" id="OSX68675.1"/>
    </source>
</evidence>
<reference evidence="11 12" key="1">
    <citation type="submission" date="2017-03" db="EMBL/GenBank/DDBJ databases">
        <title>WGS assembly of Porphyra umbilicalis.</title>
        <authorList>
            <person name="Brawley S.H."/>
            <person name="Blouin N.A."/>
            <person name="Ficko-Blean E."/>
            <person name="Wheeler G.L."/>
            <person name="Lohr M."/>
            <person name="Goodson H.V."/>
            <person name="Jenkins J.W."/>
            <person name="Blaby-Haas C.E."/>
            <person name="Helliwell K.E."/>
            <person name="Chan C."/>
            <person name="Marriage T."/>
            <person name="Bhattacharya D."/>
            <person name="Klein A.S."/>
            <person name="Badis Y."/>
            <person name="Brodie J."/>
            <person name="Cao Y."/>
            <person name="Collen J."/>
            <person name="Dittami S.M."/>
            <person name="Gachon C.M."/>
            <person name="Green B.R."/>
            <person name="Karpowicz S."/>
            <person name="Kim J.W."/>
            <person name="Kudahl U."/>
            <person name="Lin S."/>
            <person name="Michel G."/>
            <person name="Mittag M."/>
            <person name="Olson B.J."/>
            <person name="Pangilinan J."/>
            <person name="Peng Y."/>
            <person name="Qiu H."/>
            <person name="Shu S."/>
            <person name="Singer J.T."/>
            <person name="Smith A.G."/>
            <person name="Sprecher B.N."/>
            <person name="Wagner V."/>
            <person name="Wang W."/>
            <person name="Wang Z.-Y."/>
            <person name="Yan J."/>
            <person name="Yarish C."/>
            <person name="Zoeuner-Riek S."/>
            <person name="Zhuang Y."/>
            <person name="Zou Y."/>
            <person name="Lindquist E.A."/>
            <person name="Grimwood J."/>
            <person name="Barry K."/>
            <person name="Rokhsar D.S."/>
            <person name="Schmutz J."/>
            <person name="Stiller J.W."/>
            <person name="Grossman A.R."/>
            <person name="Prochnik S.E."/>
        </authorList>
    </citation>
    <scope>NUCLEOTIDE SEQUENCE [LARGE SCALE GENOMIC DNA]</scope>
    <source>
        <strain evidence="11">4086291</strain>
    </source>
</reference>
<name>A0A1X6NJ88_PORUM</name>
<keyword evidence="7" id="KW-0793">Thylakoid</keyword>
<evidence type="ECO:0000256" key="4">
    <source>
        <dbReference type="ARBA" id="ARBA00022549"/>
    </source>
</evidence>
<proteinExistence type="inferred from homology"/>
<dbReference type="AlphaFoldDB" id="A0A1X6NJ88"/>
<sequence length="318" mass="35068">MAAFVAGVAPTALRSAASRAICGASVRSGAAPSAGRVRMAFSSLDKREEEARVQLEDLEAMDLTIRAVYKQVFGNAYLMEEELAGLAVAESQFRLVHGSVREFIRDLAKSEAYKMRFLETAGPYRVVELNTKHLLGRGPVNQAEVSKHVQTLANEGWDADIDSYLDSDEYTDRFGDDVVPRFVFQGTYARNDDFNRMCVMRAHWDGCSTSTQSGSTAPRKAQKAKLTMGEGQHVFAGTSVTPGLPPRPTPNDPSMAAKKAWVPLNSNAPIRLRFKVADNCYQVYEVPAFTPKGDPQWKKDMQEADAASSKRRLNGVFF</sequence>
<comment type="subcellular location">
    <subcellularLocation>
        <location evidence="1">Plastid</location>
        <location evidence="1">Chloroplast thylakoid membrane</location>
        <topology evidence="1">Peripheral membrane protein</topology>
        <orientation evidence="1">Stromal side</orientation>
    </subcellularLocation>
</comment>
<keyword evidence="12" id="KW-1185">Reference proteome</keyword>
<evidence type="ECO:0000256" key="3">
    <source>
        <dbReference type="ARBA" id="ARBA00022531"/>
    </source>
</evidence>
<evidence type="ECO:0000256" key="2">
    <source>
        <dbReference type="ARBA" id="ARBA00022528"/>
    </source>
</evidence>
<dbReference type="Pfam" id="PF00427">
    <property type="entry name" value="PBS_linker_poly"/>
    <property type="match status" value="1"/>
</dbReference>
<dbReference type="EMBL" id="KV920214">
    <property type="protein sequence ID" value="OSX68675.1"/>
    <property type="molecule type" value="Genomic_DNA"/>
</dbReference>
<dbReference type="OrthoDB" id="3284at2759"/>
<keyword evidence="5" id="KW-0934">Plastid</keyword>
<dbReference type="Proteomes" id="UP000218209">
    <property type="component" value="Unassembled WGS sequence"/>
</dbReference>
<dbReference type="GO" id="GO:0030089">
    <property type="term" value="C:phycobilisome"/>
    <property type="evidence" value="ECO:0007669"/>
    <property type="project" value="UniProtKB-UniRule"/>
</dbReference>
<keyword evidence="2" id="KW-0150">Chloroplast</keyword>
<organism evidence="11 12">
    <name type="scientific">Porphyra umbilicalis</name>
    <name type="common">Purple laver</name>
    <name type="synonym">Red alga</name>
    <dbReference type="NCBI Taxonomy" id="2786"/>
    <lineage>
        <taxon>Eukaryota</taxon>
        <taxon>Rhodophyta</taxon>
        <taxon>Bangiophyceae</taxon>
        <taxon>Bangiales</taxon>
        <taxon>Bangiaceae</taxon>
        <taxon>Porphyra</taxon>
    </lineage>
</organism>
<keyword evidence="4" id="KW-0042">Antenna complex</keyword>
<dbReference type="GO" id="GO:0015979">
    <property type="term" value="P:photosynthesis"/>
    <property type="evidence" value="ECO:0007669"/>
    <property type="project" value="UniProtKB-KW"/>
</dbReference>
<evidence type="ECO:0000256" key="6">
    <source>
        <dbReference type="ARBA" id="ARBA00022738"/>
    </source>
</evidence>
<evidence type="ECO:0000256" key="8">
    <source>
        <dbReference type="ARBA" id="ARBA00023136"/>
    </source>
</evidence>
<dbReference type="InterPro" id="IPR038255">
    <property type="entry name" value="PBS_linker_sf"/>
</dbReference>